<dbReference type="EMBL" id="CAJHIT010000003">
    <property type="protein sequence ID" value="CAD6500267.1"/>
    <property type="molecule type" value="Genomic_DNA"/>
</dbReference>
<protein>
    <submittedName>
        <fullName evidence="1">BgTH12-07447</fullName>
    </submittedName>
</protein>
<accession>A0A9W4D1L6</accession>
<proteinExistence type="predicted"/>
<gene>
    <name evidence="1" type="ORF">BGTH12_LOCUS1625</name>
</gene>
<dbReference type="Proteomes" id="UP000683417">
    <property type="component" value="Unassembled WGS sequence"/>
</dbReference>
<name>A0A9W4D1L6_BLUGR</name>
<evidence type="ECO:0000313" key="1">
    <source>
        <dbReference type="EMBL" id="CAD6500267.1"/>
    </source>
</evidence>
<reference evidence="1" key="1">
    <citation type="submission" date="2020-10" db="EMBL/GenBank/DDBJ databases">
        <authorList>
            <person name="Muller C M."/>
        </authorList>
    </citation>
    <scope>NUCLEOTIDE SEQUENCE</scope>
    <source>
        <strain evidence="1">THUN-12</strain>
    </source>
</reference>
<dbReference type="AlphaFoldDB" id="A0A9W4D1L6"/>
<sequence>MSTMQCAYAILLFTAGQAPTMDRLVITSFGADAHYGVYAPLPTGHFPVPYDASGIYTTRSEVKGPGTYNKYYCTEDLNSATLVQRLVAGLTPLPASNHYFFGTSPEELEACEEAIPEPEDPDAAPPAMSQVMQTPACTARVLAGLARAGRLSIIGPHDAFAPPASAAPRTIHADTPVPMVDLIDANHAFRRWGANRIRAFAWYQGHLQLFAKCPDQDVWYLYQGIGNETRGADHISKFVREINFDYGYSSKLLRVGEDPHQPGEANETSIHYKETNTLWDALRPSSLWGVVGRWEDCDIKDTDYYFS</sequence>
<organism evidence="1 2">
    <name type="scientific">Blumeria graminis f. sp. triticale</name>
    <dbReference type="NCBI Taxonomy" id="1689686"/>
    <lineage>
        <taxon>Eukaryota</taxon>
        <taxon>Fungi</taxon>
        <taxon>Dikarya</taxon>
        <taxon>Ascomycota</taxon>
        <taxon>Pezizomycotina</taxon>
        <taxon>Leotiomycetes</taxon>
        <taxon>Erysiphales</taxon>
        <taxon>Erysiphaceae</taxon>
        <taxon>Blumeria</taxon>
    </lineage>
</organism>
<evidence type="ECO:0000313" key="2">
    <source>
        <dbReference type="Proteomes" id="UP000683417"/>
    </source>
</evidence>
<comment type="caution">
    <text evidence="1">The sequence shown here is derived from an EMBL/GenBank/DDBJ whole genome shotgun (WGS) entry which is preliminary data.</text>
</comment>